<dbReference type="InterPro" id="IPR030878">
    <property type="entry name" value="Ribosomal_uL15"/>
</dbReference>
<evidence type="ECO:0000256" key="4">
    <source>
        <dbReference type="HAMAP-Rule" id="MF_01341"/>
    </source>
</evidence>
<proteinExistence type="inferred from homology"/>
<dbReference type="GO" id="GO:0019843">
    <property type="term" value="F:rRNA binding"/>
    <property type="evidence" value="ECO:0007669"/>
    <property type="project" value="UniProtKB-UniRule"/>
</dbReference>
<comment type="similarity">
    <text evidence="1 4">Belongs to the universal ribosomal protein uL15 family.</text>
</comment>
<dbReference type="GO" id="GO:0022625">
    <property type="term" value="C:cytosolic large ribosomal subunit"/>
    <property type="evidence" value="ECO:0007669"/>
    <property type="project" value="TreeGrafter"/>
</dbReference>
<evidence type="ECO:0000256" key="5">
    <source>
        <dbReference type="SAM" id="MobiDB-lite"/>
    </source>
</evidence>
<dbReference type="InterPro" id="IPR005749">
    <property type="entry name" value="Ribosomal_uL15_bac-type"/>
</dbReference>
<organism evidence="6 7">
    <name type="scientific">Spirobacillus cienkowskii</name>
    <dbReference type="NCBI Taxonomy" id="495820"/>
    <lineage>
        <taxon>Bacteria</taxon>
        <taxon>Pseudomonadati</taxon>
        <taxon>Bdellovibrionota</taxon>
        <taxon>Oligoflexia</taxon>
        <taxon>Silvanigrellales</taxon>
        <taxon>Spirobacillus</taxon>
    </lineage>
</organism>
<accession>A0A369KTE0</accession>
<dbReference type="PANTHER" id="PTHR12934">
    <property type="entry name" value="50S RIBOSOMAL PROTEIN L15"/>
    <property type="match status" value="1"/>
</dbReference>
<reference evidence="6" key="1">
    <citation type="submission" date="2018-04" db="EMBL/GenBank/DDBJ databases">
        <title>Draft genome sequence of the Candidatus Spirobacillus cienkowskii, a pathogen of freshwater Daphnia species, reconstructed from hemolymph metagenomic reads.</title>
        <authorList>
            <person name="Bresciani L."/>
            <person name="Lemos L.N."/>
            <person name="Wale N."/>
            <person name="Lin J.Y."/>
            <person name="Fernandes G.R."/>
            <person name="Duffy M.A."/>
            <person name="Rodrigues J.M."/>
        </authorList>
    </citation>
    <scope>NUCLEOTIDE SEQUENCE [LARGE SCALE GENOMIC DNA]</scope>
    <source>
        <strain evidence="6">Binning01</strain>
    </source>
</reference>
<dbReference type="AlphaFoldDB" id="A0A369KTE0"/>
<keyword evidence="4" id="KW-0694">RNA-binding</keyword>
<evidence type="ECO:0000256" key="3">
    <source>
        <dbReference type="ARBA" id="ARBA00023274"/>
    </source>
</evidence>
<dbReference type="GO" id="GO:0006412">
    <property type="term" value="P:translation"/>
    <property type="evidence" value="ECO:0007669"/>
    <property type="project" value="UniProtKB-UniRule"/>
</dbReference>
<comment type="subunit">
    <text evidence="4">Part of the 50S ribosomal subunit.</text>
</comment>
<keyword evidence="7" id="KW-1185">Reference proteome</keyword>
<evidence type="ECO:0000313" key="6">
    <source>
        <dbReference type="EMBL" id="RDB36107.1"/>
    </source>
</evidence>
<dbReference type="NCBIfam" id="TIGR01071">
    <property type="entry name" value="rplO_bact"/>
    <property type="match status" value="1"/>
</dbReference>
<dbReference type="GO" id="GO:0003735">
    <property type="term" value="F:structural constituent of ribosome"/>
    <property type="evidence" value="ECO:0007669"/>
    <property type="project" value="InterPro"/>
</dbReference>
<feature type="compositionally biased region" description="Gly residues" evidence="5">
    <location>
        <begin position="21"/>
        <end position="37"/>
    </location>
</feature>
<dbReference type="RefSeq" id="WP_338635565.1">
    <property type="nucleotide sequence ID" value="NZ_CP146516.1"/>
</dbReference>
<name>A0A369KTE0_9BACT</name>
<keyword evidence="4" id="KW-0699">rRNA-binding</keyword>
<keyword evidence="2 4" id="KW-0689">Ribosomal protein</keyword>
<dbReference type="Proteomes" id="UP000253934">
    <property type="component" value="Unassembled WGS sequence"/>
</dbReference>
<dbReference type="EMBL" id="QOVW01000067">
    <property type="protein sequence ID" value="RDB36107.1"/>
    <property type="molecule type" value="Genomic_DNA"/>
</dbReference>
<sequence length="139" mass="14858">MKIEELRPNPGARKDRRRLGRGPGSGLGKTGGRGGKGQTARSGSSIRPGFEGGQTPLYRRIPKRGFKNVCAIKVESLNLKDTTPYIEAGILDGRVFVSQGIAKLLSVGAVPADLKIVKNFVMSEGAREKLLAKGVTIEE</sequence>
<dbReference type="PANTHER" id="PTHR12934:SF11">
    <property type="entry name" value="LARGE RIBOSOMAL SUBUNIT PROTEIN UL15M"/>
    <property type="match status" value="1"/>
</dbReference>
<comment type="function">
    <text evidence="4">Binds to the 23S rRNA.</text>
</comment>
<comment type="caution">
    <text evidence="6">The sequence shown here is derived from an EMBL/GenBank/DDBJ whole genome shotgun (WGS) entry which is preliminary data.</text>
</comment>
<keyword evidence="3 4" id="KW-0687">Ribonucleoprotein</keyword>
<dbReference type="InterPro" id="IPR036227">
    <property type="entry name" value="Ribosomal_uL15/eL18_sf"/>
</dbReference>
<gene>
    <name evidence="4" type="primary">rplO</name>
    <name evidence="6" type="ORF">DCC88_06905</name>
</gene>
<evidence type="ECO:0000256" key="2">
    <source>
        <dbReference type="ARBA" id="ARBA00022980"/>
    </source>
</evidence>
<protein>
    <recommendedName>
        <fullName evidence="4">Large ribosomal subunit protein uL15</fullName>
    </recommendedName>
</protein>
<evidence type="ECO:0000256" key="1">
    <source>
        <dbReference type="ARBA" id="ARBA00007320"/>
    </source>
</evidence>
<evidence type="ECO:0000313" key="7">
    <source>
        <dbReference type="Proteomes" id="UP000253934"/>
    </source>
</evidence>
<feature type="region of interest" description="Disordered" evidence="5">
    <location>
        <begin position="1"/>
        <end position="57"/>
    </location>
</feature>
<dbReference type="SUPFAM" id="SSF52080">
    <property type="entry name" value="Ribosomal proteins L15p and L18e"/>
    <property type="match status" value="1"/>
</dbReference>
<dbReference type="HAMAP" id="MF_01341">
    <property type="entry name" value="Ribosomal_uL15"/>
    <property type="match status" value="1"/>
</dbReference>